<dbReference type="NCBIfam" id="TIGR00871">
    <property type="entry name" value="zwf"/>
    <property type="match status" value="1"/>
</dbReference>
<protein>
    <recommendedName>
        <fullName evidence="7">Glucose-6-phosphate 1-dehydrogenase</fullName>
        <shortName evidence="7">G6PD</shortName>
        <ecNumber evidence="7">1.1.1.49</ecNumber>
    </recommendedName>
</protein>
<dbReference type="AlphaFoldDB" id="Q7NGJ1"/>
<keyword evidence="3 7" id="KW-0313">Glucose metabolism</keyword>
<evidence type="ECO:0000256" key="4">
    <source>
        <dbReference type="ARBA" id="ARBA00022857"/>
    </source>
</evidence>
<evidence type="ECO:0000256" key="7">
    <source>
        <dbReference type="HAMAP-Rule" id="MF_00966"/>
    </source>
</evidence>
<dbReference type="EnsemblBacteria" id="BAC91119">
    <property type="protein sequence ID" value="BAC91119"/>
    <property type="gene ID" value="BAC91119"/>
</dbReference>
<dbReference type="Gene3D" id="3.30.360.10">
    <property type="entry name" value="Dihydrodipicolinate Reductase, domain 2"/>
    <property type="match status" value="1"/>
</dbReference>
<dbReference type="InterPro" id="IPR001282">
    <property type="entry name" value="G6P_DH"/>
</dbReference>
<dbReference type="HAMAP" id="MF_00966">
    <property type="entry name" value="G6PD"/>
    <property type="match status" value="1"/>
</dbReference>
<evidence type="ECO:0000256" key="6">
    <source>
        <dbReference type="ARBA" id="ARBA00023277"/>
    </source>
</evidence>
<dbReference type="GO" id="GO:0004345">
    <property type="term" value="F:glucose-6-phosphate dehydrogenase activity"/>
    <property type="evidence" value="ECO:0000318"/>
    <property type="project" value="GO_Central"/>
</dbReference>
<evidence type="ECO:0000313" key="11">
    <source>
        <dbReference type="Proteomes" id="UP000000557"/>
    </source>
</evidence>
<dbReference type="PhylomeDB" id="Q7NGJ1"/>
<feature type="binding site" evidence="7">
    <location>
        <position position="363"/>
    </location>
    <ligand>
        <name>substrate</name>
    </ligand>
</feature>
<dbReference type="KEGG" id="gvi:glr3178"/>
<dbReference type="UniPathway" id="UPA00115">
    <property type="reaction ID" value="UER00408"/>
</dbReference>
<dbReference type="Proteomes" id="UP000000557">
    <property type="component" value="Chromosome"/>
</dbReference>
<feature type="binding site" evidence="7">
    <location>
        <begin position="108"/>
        <end position="109"/>
    </location>
    <ligand>
        <name>NADP(+)</name>
        <dbReference type="ChEBI" id="CHEBI:58349"/>
    </ligand>
</feature>
<comment type="pathway">
    <text evidence="1 7">Carbohydrate degradation; pentose phosphate pathway; D-ribulose 5-phosphate from D-glucose 6-phosphate (oxidative stage): step 1/3.</text>
</comment>
<dbReference type="SUPFAM" id="SSF55347">
    <property type="entry name" value="Glyceraldehyde-3-phosphate dehydrogenase-like, C-terminal domain"/>
    <property type="match status" value="1"/>
</dbReference>
<evidence type="ECO:0000256" key="2">
    <source>
        <dbReference type="ARBA" id="ARBA00009975"/>
    </source>
</evidence>
<dbReference type="InterPro" id="IPR022675">
    <property type="entry name" value="G6P_DH_C"/>
</dbReference>
<gene>
    <name evidence="7 10" type="primary">zwf</name>
</gene>
<comment type="caution">
    <text evidence="7">Lacks conserved residue(s) required for the propagation of feature annotation.</text>
</comment>
<dbReference type="PROSITE" id="PS00069">
    <property type="entry name" value="G6P_DEHYDROGENASE"/>
    <property type="match status" value="1"/>
</dbReference>
<dbReference type="OrthoDB" id="9802739at2"/>
<dbReference type="FunCoup" id="Q7NGJ1">
    <property type="interactions" value="201"/>
</dbReference>
<dbReference type="RefSeq" id="WP_011143170.1">
    <property type="nucleotide sequence ID" value="NC_005125.1"/>
</dbReference>
<dbReference type="Pfam" id="PF02781">
    <property type="entry name" value="G6PD_C"/>
    <property type="match status" value="1"/>
</dbReference>
<dbReference type="GO" id="GO:0006006">
    <property type="term" value="P:glucose metabolic process"/>
    <property type="evidence" value="ECO:0000318"/>
    <property type="project" value="GO_Central"/>
</dbReference>
<dbReference type="EMBL" id="BA000045">
    <property type="protein sequence ID" value="BAC91119.1"/>
    <property type="molecule type" value="Genomic_DNA"/>
</dbReference>
<evidence type="ECO:0000259" key="8">
    <source>
        <dbReference type="Pfam" id="PF00479"/>
    </source>
</evidence>
<dbReference type="STRING" id="251221.gene:10760685"/>
<feature type="binding site" evidence="7">
    <location>
        <position position="201"/>
    </location>
    <ligand>
        <name>substrate</name>
    </ligand>
</feature>
<dbReference type="GO" id="GO:0050661">
    <property type="term" value="F:NADP binding"/>
    <property type="evidence" value="ECO:0007669"/>
    <property type="project" value="UniProtKB-UniRule"/>
</dbReference>
<name>Q7NGJ1_GLOVI</name>
<keyword evidence="4 7" id="KW-0521">NADP</keyword>
<dbReference type="PANTHER" id="PTHR23429:SF0">
    <property type="entry name" value="GLUCOSE-6-PHOSPHATE 1-DEHYDROGENASE"/>
    <property type="match status" value="1"/>
</dbReference>
<feature type="binding site" evidence="7">
    <location>
        <position position="171"/>
    </location>
    <ligand>
        <name>NADP(+)</name>
        <dbReference type="ChEBI" id="CHEBI:58349"/>
    </ligand>
</feature>
<dbReference type="NCBIfam" id="NF009492">
    <property type="entry name" value="PRK12853.1-3"/>
    <property type="match status" value="1"/>
</dbReference>
<evidence type="ECO:0000256" key="3">
    <source>
        <dbReference type="ARBA" id="ARBA00022526"/>
    </source>
</evidence>
<feature type="binding site" evidence="7">
    <location>
        <position position="205"/>
    </location>
    <ligand>
        <name>substrate</name>
    </ligand>
</feature>
<dbReference type="HOGENOM" id="CLU_013524_5_0_3"/>
<dbReference type="eggNOG" id="COG0364">
    <property type="taxonomic scope" value="Bacteria"/>
</dbReference>
<accession>Q7NGJ1</accession>
<comment type="function">
    <text evidence="7">Catalyzes the oxidation of glucose 6-phosphate to 6-phosphogluconolactone.</text>
</comment>
<comment type="similarity">
    <text evidence="2 7">Belongs to the glucose-6-phosphate dehydrogenase family.</text>
</comment>
<dbReference type="Pfam" id="PF00479">
    <property type="entry name" value="G6PD_N"/>
    <property type="match status" value="1"/>
</dbReference>
<dbReference type="PATRIC" id="fig|251221.4.peg.3208"/>
<feature type="binding site" evidence="7">
    <location>
        <position position="67"/>
    </location>
    <ligand>
        <name>NADP(+)</name>
        <dbReference type="ChEBI" id="CHEBI:58349"/>
    </ligand>
</feature>
<dbReference type="Gene3D" id="3.40.50.720">
    <property type="entry name" value="NAD(P)-binding Rossmann-like Domain"/>
    <property type="match status" value="1"/>
</dbReference>
<comment type="catalytic activity">
    <reaction evidence="7">
        <text>D-glucose 6-phosphate + NADP(+) = 6-phospho-D-glucono-1,5-lactone + NADPH + H(+)</text>
        <dbReference type="Rhea" id="RHEA:15841"/>
        <dbReference type="ChEBI" id="CHEBI:15378"/>
        <dbReference type="ChEBI" id="CHEBI:57783"/>
        <dbReference type="ChEBI" id="CHEBI:57955"/>
        <dbReference type="ChEBI" id="CHEBI:58349"/>
        <dbReference type="ChEBI" id="CHEBI:61548"/>
        <dbReference type="EC" id="1.1.1.49"/>
    </reaction>
</comment>
<dbReference type="SUPFAM" id="SSF51735">
    <property type="entry name" value="NAD(P)-binding Rossmann-fold domains"/>
    <property type="match status" value="1"/>
</dbReference>
<feature type="domain" description="Glucose-6-phosphate dehydrogenase NAD-binding" evidence="8">
    <location>
        <begin position="31"/>
        <end position="210"/>
    </location>
</feature>
<reference evidence="10 11" key="1">
    <citation type="journal article" date="2003" name="DNA Res.">
        <title>Complete genome structure of Gloeobacter violaceus PCC 7421, a cyanobacterium that lacks thylakoids.</title>
        <authorList>
            <person name="Nakamura Y."/>
            <person name="Kaneko T."/>
            <person name="Sato S."/>
            <person name="Mimuro M."/>
            <person name="Miyashita H."/>
            <person name="Tsuchiya T."/>
            <person name="Sasamoto S."/>
            <person name="Watanabe A."/>
            <person name="Kawashima K."/>
            <person name="Kishida Y."/>
            <person name="Kiyokawa C."/>
            <person name="Kohara M."/>
            <person name="Matsumoto M."/>
            <person name="Matsuno A."/>
            <person name="Nakazaki N."/>
            <person name="Shimpo S."/>
            <person name="Takeuchi C."/>
            <person name="Yamada M."/>
            <person name="Tabata S."/>
        </authorList>
    </citation>
    <scope>NUCLEOTIDE SEQUENCE [LARGE SCALE GENOMIC DNA]</scope>
    <source>
        <strain evidence="11">ATCC 29082 / PCC 7421</strain>
    </source>
</reference>
<dbReference type="PRINTS" id="PR00079">
    <property type="entry name" value="G6PDHDRGNASE"/>
</dbReference>
<proteinExistence type="inferred from homology"/>
<dbReference type="PIRSF" id="PIRSF000110">
    <property type="entry name" value="G6PD"/>
    <property type="match status" value="1"/>
</dbReference>
<feature type="active site" description="Proton acceptor" evidence="7">
    <location>
        <position position="264"/>
    </location>
</feature>
<sequence>MTASLTGGLSANPLRQGLRLERTPKPAILTIFGASGDLTVRKLIPALYDLARDRRLPPEFTVVGYARRPYSHEEFREMMKEGVAKYSRSKLGNLWESFSKGIYYFQGDLDNLQNFKDLGEFLQTLDSERGTLGNRAFYMATAPSFFAPIIENLGGAGLAGDVRNTRLVIEKPFGHDLESAQNLNKVVQQVFHEKQVYRIDHYLGKETVQNILVFRFANSIWEPLWNNRYVDHVQITVAETVGVENRGPYYDEAGGALRDMIQNHLVQLLALTAMEPPSAFEADTVRDEKVKVLRATQVGQGPNGLAAVRAQYANGWISGEPVHAYRDEPRVNPDVQTASYIAAKFMINNWRWKGVPFLLRTGKRLAKRVTEIALQFREVPHLLFPSSSAGQLSPNMLVLRIQPDEGISLRFEAKRPVADIAMRSVNMDFHYGGTFEVASPEAYERLLLDFLLGDQTLFTRADEVEAAWKIVTPLIERWEIQKAGDLNYYDAGSWGPSAASKLMDNGRRWRRL</sequence>
<dbReference type="EC" id="1.1.1.49" evidence="7"/>
<feature type="binding site" evidence="7">
    <location>
        <position position="239"/>
    </location>
    <ligand>
        <name>substrate</name>
    </ligand>
</feature>
<dbReference type="PANTHER" id="PTHR23429">
    <property type="entry name" value="GLUCOSE-6-PHOSPHATE 1-DEHYDROGENASE G6PD"/>
    <property type="match status" value="1"/>
</dbReference>
<keyword evidence="5 7" id="KW-0560">Oxidoreductase</keyword>
<reference evidence="10 11" key="2">
    <citation type="journal article" date="2003" name="DNA Res.">
        <title>Complete genome structure of Gloeobacter violaceus PCC 7421, a cyanobacterium that lacks thylakoids (supplement).</title>
        <authorList>
            <person name="Nakamura Y."/>
            <person name="Kaneko T."/>
            <person name="Sato S."/>
            <person name="Mimuro M."/>
            <person name="Miyashita H."/>
            <person name="Tsuchiya T."/>
            <person name="Sasamoto S."/>
            <person name="Watanabe A."/>
            <person name="Kawashima K."/>
            <person name="Kishida Y."/>
            <person name="Kiyokawa C."/>
            <person name="Kohara M."/>
            <person name="Matsumoto M."/>
            <person name="Matsuno A."/>
            <person name="Nakazaki N."/>
            <person name="Shimpo S."/>
            <person name="Takeuchi C."/>
            <person name="Yamada M."/>
            <person name="Tabata S."/>
        </authorList>
    </citation>
    <scope>NUCLEOTIDE SEQUENCE [LARGE SCALE GENOMIC DNA]</scope>
    <source>
        <strain evidence="11">ATCC 29082 / PCC 7421</strain>
    </source>
</reference>
<keyword evidence="11" id="KW-1185">Reference proteome</keyword>
<keyword evidence="6 7" id="KW-0119">Carbohydrate metabolism</keyword>
<evidence type="ECO:0000313" key="10">
    <source>
        <dbReference type="EMBL" id="BAC91119.1"/>
    </source>
</evidence>
<dbReference type="InParanoid" id="Q7NGJ1"/>
<evidence type="ECO:0000256" key="5">
    <source>
        <dbReference type="ARBA" id="ARBA00023002"/>
    </source>
</evidence>
<dbReference type="GO" id="GO:0009051">
    <property type="term" value="P:pentose-phosphate shunt, oxidative branch"/>
    <property type="evidence" value="ECO:0000318"/>
    <property type="project" value="GO_Central"/>
</dbReference>
<dbReference type="InterPro" id="IPR019796">
    <property type="entry name" value="G6P_DH_AS"/>
</dbReference>
<dbReference type="GO" id="GO:0005829">
    <property type="term" value="C:cytosol"/>
    <property type="evidence" value="ECO:0000318"/>
    <property type="project" value="GO_Central"/>
</dbReference>
<evidence type="ECO:0000259" key="9">
    <source>
        <dbReference type="Pfam" id="PF02781"/>
    </source>
</evidence>
<evidence type="ECO:0000256" key="1">
    <source>
        <dbReference type="ARBA" id="ARBA00004937"/>
    </source>
</evidence>
<dbReference type="InterPro" id="IPR036291">
    <property type="entry name" value="NAD(P)-bd_dom_sf"/>
</dbReference>
<organism evidence="10 11">
    <name type="scientific">Gloeobacter violaceus (strain ATCC 29082 / PCC 7421)</name>
    <dbReference type="NCBI Taxonomy" id="251221"/>
    <lineage>
        <taxon>Bacteria</taxon>
        <taxon>Bacillati</taxon>
        <taxon>Cyanobacteriota</taxon>
        <taxon>Cyanophyceae</taxon>
        <taxon>Gloeobacterales</taxon>
        <taxon>Gloeobacteraceae</taxon>
        <taxon>Gloeobacter</taxon>
    </lineage>
</organism>
<feature type="binding site" evidence="7">
    <location>
        <position position="259"/>
    </location>
    <ligand>
        <name>substrate</name>
    </ligand>
</feature>
<dbReference type="InterPro" id="IPR022674">
    <property type="entry name" value="G6P_DH_NAD-bd"/>
</dbReference>
<feature type="domain" description="Glucose-6-phosphate dehydrogenase C-terminal" evidence="9">
    <location>
        <begin position="212"/>
        <end position="510"/>
    </location>
</feature>